<reference evidence="1" key="2">
    <citation type="submission" date="2023-02" db="EMBL/GenBank/DDBJ databases">
        <authorList>
            <consortium name="DOE Joint Genome Institute"/>
            <person name="Mondo S.J."/>
            <person name="Chang Y."/>
            <person name="Wang Y."/>
            <person name="Ahrendt S."/>
            <person name="Andreopoulos W."/>
            <person name="Barry K."/>
            <person name="Beard J."/>
            <person name="Benny G.L."/>
            <person name="Blankenship S."/>
            <person name="Bonito G."/>
            <person name="Cuomo C."/>
            <person name="Desiro A."/>
            <person name="Gervers K.A."/>
            <person name="Hundley H."/>
            <person name="Kuo A."/>
            <person name="LaButti K."/>
            <person name="Lang B.F."/>
            <person name="Lipzen A."/>
            <person name="O'Donnell K."/>
            <person name="Pangilinan J."/>
            <person name="Reynolds N."/>
            <person name="Sandor L."/>
            <person name="Smith M.W."/>
            <person name="Tsang A."/>
            <person name="Grigoriev I.V."/>
            <person name="Stajich J.E."/>
            <person name="Spatafora J.W."/>
        </authorList>
    </citation>
    <scope>NUCLEOTIDE SEQUENCE</scope>
    <source>
        <strain evidence="1">RSA 2281</strain>
    </source>
</reference>
<comment type="caution">
    <text evidence="1">The sequence shown here is derived from an EMBL/GenBank/DDBJ whole genome shotgun (WGS) entry which is preliminary data.</text>
</comment>
<dbReference type="AlphaFoldDB" id="A0AAD5K8W5"/>
<protein>
    <submittedName>
        <fullName evidence="1">Uncharacterized protein</fullName>
    </submittedName>
</protein>
<sequence>MDPQDNCWTEYFSTEELQEIKNHKKVVLDPIPDDLREYLYSYSGKHDVEGLFQHNIKKLYHPITQPDLHWAQKIIMEALDLYFYKYLPIDDHTEADLIHRVWHFIEKCYDESKIVVRSGEKVSNASSNRINGDRFVKGTEKMKKMEIGHKVDLLFTHEKQEFGCGEAGLKGDKNGMKAMIESNLKLPRLLKDMLCELVYESPSKIRDTKVAGFIISGLNLTLIVMDSPAGCLTRVSKIGPLAYPTTPEVFAKKMIPLLMLTWQVKSLMKESVRLICFDDTVEEPSFDASPSCPIPPCISSPKGRKRKLGDLDD</sequence>
<evidence type="ECO:0000313" key="1">
    <source>
        <dbReference type="EMBL" id="KAI9274632.1"/>
    </source>
</evidence>
<proteinExistence type="predicted"/>
<accession>A0AAD5K8W5</accession>
<dbReference type="Proteomes" id="UP001209540">
    <property type="component" value="Unassembled WGS sequence"/>
</dbReference>
<name>A0AAD5K8W5_9FUNG</name>
<keyword evidence="2" id="KW-1185">Reference proteome</keyword>
<organism evidence="1 2">
    <name type="scientific">Phascolomyces articulosus</name>
    <dbReference type="NCBI Taxonomy" id="60185"/>
    <lineage>
        <taxon>Eukaryota</taxon>
        <taxon>Fungi</taxon>
        <taxon>Fungi incertae sedis</taxon>
        <taxon>Mucoromycota</taxon>
        <taxon>Mucoromycotina</taxon>
        <taxon>Mucoromycetes</taxon>
        <taxon>Mucorales</taxon>
        <taxon>Lichtheimiaceae</taxon>
        <taxon>Phascolomyces</taxon>
    </lineage>
</organism>
<evidence type="ECO:0000313" key="2">
    <source>
        <dbReference type="Proteomes" id="UP001209540"/>
    </source>
</evidence>
<reference evidence="1" key="1">
    <citation type="journal article" date="2022" name="IScience">
        <title>Evolution of zygomycete secretomes and the origins of terrestrial fungal ecologies.</title>
        <authorList>
            <person name="Chang Y."/>
            <person name="Wang Y."/>
            <person name="Mondo S."/>
            <person name="Ahrendt S."/>
            <person name="Andreopoulos W."/>
            <person name="Barry K."/>
            <person name="Beard J."/>
            <person name="Benny G.L."/>
            <person name="Blankenship S."/>
            <person name="Bonito G."/>
            <person name="Cuomo C."/>
            <person name="Desiro A."/>
            <person name="Gervers K.A."/>
            <person name="Hundley H."/>
            <person name="Kuo A."/>
            <person name="LaButti K."/>
            <person name="Lang B.F."/>
            <person name="Lipzen A."/>
            <person name="O'Donnell K."/>
            <person name="Pangilinan J."/>
            <person name="Reynolds N."/>
            <person name="Sandor L."/>
            <person name="Smith M.E."/>
            <person name="Tsang A."/>
            <person name="Grigoriev I.V."/>
            <person name="Stajich J.E."/>
            <person name="Spatafora J.W."/>
        </authorList>
    </citation>
    <scope>NUCLEOTIDE SEQUENCE</scope>
    <source>
        <strain evidence="1">RSA 2281</strain>
    </source>
</reference>
<dbReference type="EMBL" id="JAIXMP010000004">
    <property type="protein sequence ID" value="KAI9274632.1"/>
    <property type="molecule type" value="Genomic_DNA"/>
</dbReference>
<gene>
    <name evidence="1" type="ORF">BDA99DRAFT_432095</name>
</gene>